<evidence type="ECO:0000256" key="1">
    <source>
        <dbReference type="SAM" id="MobiDB-lite"/>
    </source>
</evidence>
<evidence type="ECO:0000313" key="3">
    <source>
        <dbReference type="EMBL" id="KAG2624170.1"/>
    </source>
</evidence>
<organism evidence="3 4">
    <name type="scientific">Panicum virgatum</name>
    <name type="common">Blackwell switchgrass</name>
    <dbReference type="NCBI Taxonomy" id="38727"/>
    <lineage>
        <taxon>Eukaryota</taxon>
        <taxon>Viridiplantae</taxon>
        <taxon>Streptophyta</taxon>
        <taxon>Embryophyta</taxon>
        <taxon>Tracheophyta</taxon>
        <taxon>Spermatophyta</taxon>
        <taxon>Magnoliopsida</taxon>
        <taxon>Liliopsida</taxon>
        <taxon>Poales</taxon>
        <taxon>Poaceae</taxon>
        <taxon>PACMAD clade</taxon>
        <taxon>Panicoideae</taxon>
        <taxon>Panicodae</taxon>
        <taxon>Paniceae</taxon>
        <taxon>Panicinae</taxon>
        <taxon>Panicum</taxon>
        <taxon>Panicum sect. Hiantes</taxon>
    </lineage>
</organism>
<keyword evidence="4" id="KW-1185">Reference proteome</keyword>
<dbReference type="EMBL" id="CM029041">
    <property type="protein sequence ID" value="KAG2624170.1"/>
    <property type="molecule type" value="Genomic_DNA"/>
</dbReference>
<proteinExistence type="predicted"/>
<name>A0A8T0UNI9_PANVG</name>
<dbReference type="PANTHER" id="PTHR34710:SF10">
    <property type="entry name" value="EXPRESSED PROTEIN"/>
    <property type="match status" value="1"/>
</dbReference>
<dbReference type="InterPro" id="IPR022059">
    <property type="entry name" value="DUF3615"/>
</dbReference>
<reference evidence="3" key="1">
    <citation type="submission" date="2020-05" db="EMBL/GenBank/DDBJ databases">
        <title>WGS assembly of Panicum virgatum.</title>
        <authorList>
            <person name="Lovell J.T."/>
            <person name="Jenkins J."/>
            <person name="Shu S."/>
            <person name="Juenger T.E."/>
            <person name="Schmutz J."/>
        </authorList>
    </citation>
    <scope>NUCLEOTIDE SEQUENCE</scope>
    <source>
        <strain evidence="3">AP13</strain>
    </source>
</reference>
<dbReference type="Proteomes" id="UP000823388">
    <property type="component" value="Chromosome 3K"/>
</dbReference>
<dbReference type="AlphaFoldDB" id="A0A8T0UNI9"/>
<sequence>MAAAAAAEKDSSAMPKAWVEAPTLKDLLPELSRDEQLRREKRRVRKLPKERFAKVKPTDLSACFSTWMRTEDERDAFIIGRVQDALFHYNARHKGGEFDAVKPLMEARVSFRGQIWFHLNFWARSRSTNIIKRFFAEVHYMYNHDIRTPVVEICTIIQEPLSQHRSSCAFCPADLDILHPKGSRKFVCGNDKDRFEQRLEACGSLCPEMPFSCPHKGTSKSSYPSTQTRTDGLQ</sequence>
<comment type="caution">
    <text evidence="3">The sequence shown here is derived from an EMBL/GenBank/DDBJ whole genome shotgun (WGS) entry which is preliminary data.</text>
</comment>
<accession>A0A8T0UNI9</accession>
<dbReference type="Pfam" id="PF12274">
    <property type="entry name" value="DUF3615"/>
    <property type="match status" value="1"/>
</dbReference>
<feature type="compositionally biased region" description="Polar residues" evidence="1">
    <location>
        <begin position="219"/>
        <end position="234"/>
    </location>
</feature>
<protein>
    <recommendedName>
        <fullName evidence="2">DUF3615 domain-containing protein</fullName>
    </recommendedName>
</protein>
<evidence type="ECO:0000313" key="4">
    <source>
        <dbReference type="Proteomes" id="UP000823388"/>
    </source>
</evidence>
<gene>
    <name evidence="3" type="ORF">PVAP13_3KG109600</name>
</gene>
<feature type="region of interest" description="Disordered" evidence="1">
    <location>
        <begin position="215"/>
        <end position="234"/>
    </location>
</feature>
<evidence type="ECO:0000259" key="2">
    <source>
        <dbReference type="Pfam" id="PF12274"/>
    </source>
</evidence>
<dbReference type="OrthoDB" id="693786at2759"/>
<dbReference type="PANTHER" id="PTHR34710">
    <property type="entry name" value="OS03G0834100 PROTEIN"/>
    <property type="match status" value="1"/>
</dbReference>
<feature type="domain" description="DUF3615" evidence="2">
    <location>
        <begin position="82"/>
        <end position="180"/>
    </location>
</feature>